<evidence type="ECO:0000313" key="11">
    <source>
        <dbReference type="Proteomes" id="UP000004221"/>
    </source>
</evidence>
<accession>I4EIY4</accession>
<evidence type="ECO:0000256" key="2">
    <source>
        <dbReference type="ARBA" id="ARBA00008346"/>
    </source>
</evidence>
<keyword evidence="11" id="KW-1185">Reference proteome</keyword>
<feature type="active site" evidence="9">
    <location>
        <position position="143"/>
    </location>
</feature>
<protein>
    <recommendedName>
        <fullName evidence="4 9">Phosphoenolpyruvate carboxylase</fullName>
        <shortName evidence="9">PEPC</shortName>
        <shortName evidence="9">PEPCase</shortName>
        <ecNumber evidence="3 9">4.1.1.31</ecNumber>
    </recommendedName>
</protein>
<evidence type="ECO:0000256" key="5">
    <source>
        <dbReference type="ARBA" id="ARBA00022842"/>
    </source>
</evidence>
<dbReference type="GO" id="GO:0005829">
    <property type="term" value="C:cytosol"/>
    <property type="evidence" value="ECO:0007669"/>
    <property type="project" value="TreeGrafter"/>
</dbReference>
<evidence type="ECO:0000256" key="8">
    <source>
        <dbReference type="ARBA" id="ARBA00048995"/>
    </source>
</evidence>
<proteinExistence type="inferred from homology"/>
<gene>
    <name evidence="9 10" type="primary">ppc</name>
    <name evidence="10" type="ORF">NITHO_370018</name>
</gene>
<evidence type="ECO:0000256" key="7">
    <source>
        <dbReference type="ARBA" id="ARBA00023300"/>
    </source>
</evidence>
<comment type="cofactor">
    <cofactor evidence="9">
        <name>Mg(2+)</name>
        <dbReference type="ChEBI" id="CHEBI:18420"/>
    </cofactor>
</comment>
<dbReference type="PANTHER" id="PTHR30523">
    <property type="entry name" value="PHOSPHOENOLPYRUVATE CARBOXYLASE"/>
    <property type="match status" value="1"/>
</dbReference>
<evidence type="ECO:0000256" key="3">
    <source>
        <dbReference type="ARBA" id="ARBA00012305"/>
    </source>
</evidence>
<dbReference type="OrthoDB" id="9768133at2"/>
<feature type="active site" evidence="9">
    <location>
        <position position="572"/>
    </location>
</feature>
<reference evidence="10 11" key="1">
    <citation type="journal article" date="2012" name="ISME J.">
        <title>Nitrification expanded: discovery, physiology and genomics of a nitrite-oxidizing bacterium from the phylum Chloroflexi.</title>
        <authorList>
            <person name="Sorokin D.Y."/>
            <person name="Lucker S."/>
            <person name="Vejmelkova D."/>
            <person name="Kostrikina N.A."/>
            <person name="Kleerebezem R."/>
            <person name="Rijpstra W.I."/>
            <person name="Damste J.S."/>
            <person name="Le Paslier D."/>
            <person name="Muyzer G."/>
            <person name="Wagner M."/>
            <person name="van Loosdrecht M.C."/>
            <person name="Daims H."/>
        </authorList>
    </citation>
    <scope>NUCLEOTIDE SEQUENCE [LARGE SCALE GENOMIC DNA]</scope>
    <source>
        <strain evidence="11">none</strain>
    </source>
</reference>
<dbReference type="EC" id="4.1.1.31" evidence="3 9"/>
<evidence type="ECO:0000313" key="10">
    <source>
        <dbReference type="EMBL" id="CCF84646.1"/>
    </source>
</evidence>
<dbReference type="GO" id="GO:0006107">
    <property type="term" value="P:oxaloacetate metabolic process"/>
    <property type="evidence" value="ECO:0007669"/>
    <property type="project" value="UniProtKB-UniRule"/>
</dbReference>
<comment type="subunit">
    <text evidence="9">Homotetramer.</text>
</comment>
<dbReference type="GO" id="GO:0000287">
    <property type="term" value="F:magnesium ion binding"/>
    <property type="evidence" value="ECO:0007669"/>
    <property type="project" value="UniProtKB-UniRule"/>
</dbReference>
<sequence length="905" mass="102420">MTQRRTWREEFGALRVTVSALGRLLAQVVNEQEGQEVSDAIERVRRLAVRLRLRGRSLMPLCDRVETLGQREALLTARGFALYFHLVNVGEECHRWRVLRQRPFPLADSTAAALADAAACGLEPDDIVRLLSEITVEPVLTAHPTEARSRSVIFHLSRIRQMLQAWNEENPVDERMEHELLEVITALWGTEDMQRERPTPADEVRHGVAYLHESLFDAVPRLRRDLKTAVTKVLGVSPPELDHLSPVRFSSWLGSDRDGNPAVTSEITRWAANYQHDLLLNEYQRELRDLAWEMSISVPDEATRERLWDILHLERDWQELSPFRPLLGNASQLVQYKIGWMAERLRRTRIKESGGYPSAEAFLEDLCAVDNALLTLGLPRLAAGRLSDLRARVEVFGFHFATLEIRQHRSIYMTALREALACGSVSDDDIEPMLEDYGLLSQELCCSRPLLADRLDLSRESREMFETLDAVRDIQDRFGNGACLNIVISFTQLPSDIATVLILARECGLLRVRNGMPVASRIKVVPLFEQHEDLRRAPGILAELFADPFYRAHLALHGNQQEVMLGYSDSDKQIGYLAANWDLYQAAHQLSMVARENGIKLRLFHGRGGAIGRGGGPARRAILGQPPHSLETGFKLTEQGEVLYARYADPDIAVRHLDMLVAAILEARLETDSHGTNVPSEWIKEMDLLARDSMTAYRQLVDNDRFVSYLLSVTPILLIADLPIGSRPVSRGNPQDIEDLRAIPWTFAWTQTRHNLPGWFGIGIALERALTNPDRASTVRAMYHQWPYFAALIDTATLALATADRTVAHAYAKLADRDVYEAIWPLIEEEWDRADEVIRRLTDREDLLPETMFLRDLIARRNPYVDVLHALQLVGLQRLRAGDESWRPVVAYAISGIAAGLQVTG</sequence>
<dbReference type="Proteomes" id="UP000004221">
    <property type="component" value="Unassembled WGS sequence"/>
</dbReference>
<evidence type="ECO:0000256" key="6">
    <source>
        <dbReference type="ARBA" id="ARBA00023239"/>
    </source>
</evidence>
<keyword evidence="6 9" id="KW-0456">Lyase</keyword>
<organism evidence="10 11">
    <name type="scientific">Nitrolancea hollandica Lb</name>
    <dbReference type="NCBI Taxonomy" id="1129897"/>
    <lineage>
        <taxon>Bacteria</taxon>
        <taxon>Pseudomonadati</taxon>
        <taxon>Thermomicrobiota</taxon>
        <taxon>Thermomicrobia</taxon>
        <taxon>Sphaerobacterales</taxon>
        <taxon>Sphaerobacterineae</taxon>
        <taxon>Sphaerobacteraceae</taxon>
        <taxon>Nitrolancea</taxon>
    </lineage>
</organism>
<evidence type="ECO:0000256" key="4">
    <source>
        <dbReference type="ARBA" id="ARBA00022419"/>
    </source>
</evidence>
<dbReference type="PANTHER" id="PTHR30523:SF6">
    <property type="entry name" value="PHOSPHOENOLPYRUVATE CARBOXYLASE"/>
    <property type="match status" value="1"/>
</dbReference>
<dbReference type="RefSeq" id="WP_008478951.1">
    <property type="nucleotide sequence ID" value="NZ_CAGS01000301.1"/>
</dbReference>
<comment type="similarity">
    <text evidence="2 9">Belongs to the PEPCase type 1 family.</text>
</comment>
<dbReference type="Pfam" id="PF00311">
    <property type="entry name" value="PEPcase"/>
    <property type="match status" value="1"/>
</dbReference>
<dbReference type="GO" id="GO:0006099">
    <property type="term" value="P:tricarboxylic acid cycle"/>
    <property type="evidence" value="ECO:0007669"/>
    <property type="project" value="InterPro"/>
</dbReference>
<dbReference type="EMBL" id="CAGS01000301">
    <property type="protein sequence ID" value="CCF84646.1"/>
    <property type="molecule type" value="Genomic_DNA"/>
</dbReference>
<dbReference type="HAMAP" id="MF_00595">
    <property type="entry name" value="PEPcase_type1"/>
    <property type="match status" value="1"/>
</dbReference>
<comment type="catalytic activity">
    <reaction evidence="8 9">
        <text>oxaloacetate + phosphate = phosphoenolpyruvate + hydrogencarbonate</text>
        <dbReference type="Rhea" id="RHEA:28370"/>
        <dbReference type="ChEBI" id="CHEBI:16452"/>
        <dbReference type="ChEBI" id="CHEBI:17544"/>
        <dbReference type="ChEBI" id="CHEBI:43474"/>
        <dbReference type="ChEBI" id="CHEBI:58702"/>
        <dbReference type="EC" id="4.1.1.31"/>
    </reaction>
</comment>
<comment type="caution">
    <text evidence="10">The sequence shown here is derived from an EMBL/GenBank/DDBJ whole genome shotgun (WGS) entry which is preliminary data.</text>
</comment>
<keyword evidence="5 9" id="KW-0460">Magnesium</keyword>
<dbReference type="PRINTS" id="PR00150">
    <property type="entry name" value="PEPCARBXLASE"/>
</dbReference>
<dbReference type="AlphaFoldDB" id="I4EIY4"/>
<comment type="function">
    <text evidence="1 9">Forms oxaloacetate, a four-carbon dicarboxylic acid source for the tricarboxylic acid cycle.</text>
</comment>
<evidence type="ECO:0000256" key="1">
    <source>
        <dbReference type="ARBA" id="ARBA00003670"/>
    </source>
</evidence>
<dbReference type="InterPro" id="IPR015813">
    <property type="entry name" value="Pyrv/PenolPyrv_kinase-like_dom"/>
</dbReference>
<dbReference type="InterPro" id="IPR021135">
    <property type="entry name" value="PEP_COase"/>
</dbReference>
<dbReference type="SUPFAM" id="SSF51621">
    <property type="entry name" value="Phosphoenolpyruvate/pyruvate domain"/>
    <property type="match status" value="1"/>
</dbReference>
<name>I4EIY4_9BACT</name>
<dbReference type="GO" id="GO:0015977">
    <property type="term" value="P:carbon fixation"/>
    <property type="evidence" value="ECO:0007669"/>
    <property type="project" value="UniProtKB-UniRule"/>
</dbReference>
<evidence type="ECO:0000256" key="9">
    <source>
        <dbReference type="HAMAP-Rule" id="MF_00595"/>
    </source>
</evidence>
<keyword evidence="10" id="KW-0670">Pyruvate</keyword>
<keyword evidence="7 9" id="KW-0120">Carbon dioxide fixation</keyword>
<dbReference type="GO" id="GO:0008964">
    <property type="term" value="F:phosphoenolpyruvate carboxylase activity"/>
    <property type="evidence" value="ECO:0007669"/>
    <property type="project" value="UniProtKB-UniRule"/>
</dbReference>
<dbReference type="InterPro" id="IPR022805">
    <property type="entry name" value="PEP_COase_bac/pln-type"/>
</dbReference>
<dbReference type="Gene3D" id="1.20.1440.90">
    <property type="entry name" value="Phosphoenolpyruvate/pyruvate domain"/>
    <property type="match status" value="1"/>
</dbReference>